<feature type="domain" description="HSF-type DNA-binding" evidence="5">
    <location>
        <begin position="4"/>
        <end position="94"/>
    </location>
</feature>
<dbReference type="OrthoDB" id="79033at2759"/>
<comment type="subcellular location">
    <subcellularLocation>
        <location evidence="1">Nucleus</location>
    </subcellularLocation>
</comment>
<dbReference type="EMBL" id="KV784367">
    <property type="protein sequence ID" value="OEU11550.1"/>
    <property type="molecule type" value="Genomic_DNA"/>
</dbReference>
<keyword evidence="3" id="KW-0539">Nucleus</keyword>
<dbReference type="GO" id="GO:0005634">
    <property type="term" value="C:nucleus"/>
    <property type="evidence" value="ECO:0007669"/>
    <property type="project" value="UniProtKB-SubCell"/>
</dbReference>
<dbReference type="GO" id="GO:0003700">
    <property type="term" value="F:DNA-binding transcription factor activity"/>
    <property type="evidence" value="ECO:0007669"/>
    <property type="project" value="InterPro"/>
</dbReference>
<dbReference type="AlphaFoldDB" id="A0A1E7EZV9"/>
<dbReference type="SMART" id="SM00415">
    <property type="entry name" value="HSF"/>
    <property type="match status" value="1"/>
</dbReference>
<keyword evidence="2 6" id="KW-0238">DNA-binding</keyword>
<dbReference type="GO" id="GO:0043565">
    <property type="term" value="F:sequence-specific DNA binding"/>
    <property type="evidence" value="ECO:0007669"/>
    <property type="project" value="InterPro"/>
</dbReference>
<evidence type="ECO:0000313" key="7">
    <source>
        <dbReference type="Proteomes" id="UP000095751"/>
    </source>
</evidence>
<evidence type="ECO:0000259" key="5">
    <source>
        <dbReference type="SMART" id="SM00415"/>
    </source>
</evidence>
<dbReference type="Pfam" id="PF00447">
    <property type="entry name" value="HSF_DNA-bind"/>
    <property type="match status" value="1"/>
</dbReference>
<dbReference type="Proteomes" id="UP000095751">
    <property type="component" value="Unassembled WGS sequence"/>
</dbReference>
<evidence type="ECO:0000256" key="1">
    <source>
        <dbReference type="ARBA" id="ARBA00004123"/>
    </source>
</evidence>
<evidence type="ECO:0000256" key="3">
    <source>
        <dbReference type="ARBA" id="ARBA00023242"/>
    </source>
</evidence>
<dbReference type="SUPFAM" id="SSF46785">
    <property type="entry name" value="Winged helix' DNA-binding domain"/>
    <property type="match status" value="1"/>
</dbReference>
<keyword evidence="7" id="KW-1185">Reference proteome</keyword>
<dbReference type="PANTHER" id="PTHR10015">
    <property type="entry name" value="HEAT SHOCK TRANSCRIPTION FACTOR"/>
    <property type="match status" value="1"/>
</dbReference>
<gene>
    <name evidence="6" type="ORF">FRACYDRAFT_192290</name>
</gene>
<comment type="similarity">
    <text evidence="4">Belongs to the HSF family.</text>
</comment>
<dbReference type="InterPro" id="IPR036390">
    <property type="entry name" value="WH_DNA-bd_sf"/>
</dbReference>
<evidence type="ECO:0000256" key="4">
    <source>
        <dbReference type="RuleBase" id="RU004020"/>
    </source>
</evidence>
<dbReference type="KEGG" id="fcy:FRACYDRAFT_192290"/>
<organism evidence="6 7">
    <name type="scientific">Fragilariopsis cylindrus CCMP1102</name>
    <dbReference type="NCBI Taxonomy" id="635003"/>
    <lineage>
        <taxon>Eukaryota</taxon>
        <taxon>Sar</taxon>
        <taxon>Stramenopiles</taxon>
        <taxon>Ochrophyta</taxon>
        <taxon>Bacillariophyta</taxon>
        <taxon>Bacillariophyceae</taxon>
        <taxon>Bacillariophycidae</taxon>
        <taxon>Bacillariales</taxon>
        <taxon>Bacillariaceae</taxon>
        <taxon>Fragilariopsis</taxon>
    </lineage>
</organism>
<evidence type="ECO:0000313" key="6">
    <source>
        <dbReference type="EMBL" id="OEU11550.1"/>
    </source>
</evidence>
<sequence length="106" mass="12384">MYDLLEGVERNGYTDIVSWLGDGKSFKIYNQTAFEETVMPIYFSGMSSYKSFRRQLNLYGIYQHRHRPSQDANAYSHEYLIRGHRNLCDLIGRKKTNPLAKILAKS</sequence>
<dbReference type="InterPro" id="IPR000232">
    <property type="entry name" value="HSF_DNA-bd"/>
</dbReference>
<name>A0A1E7EZV9_9STRA</name>
<feature type="non-terminal residue" evidence="6">
    <location>
        <position position="106"/>
    </location>
</feature>
<proteinExistence type="inferred from homology"/>
<protein>
    <submittedName>
        <fullName evidence="6">Winged helix DNA-binding domain-containing protein</fullName>
    </submittedName>
</protein>
<dbReference type="PANTHER" id="PTHR10015:SF206">
    <property type="entry name" value="HSF-TYPE DNA-BINDING DOMAIN-CONTAINING PROTEIN"/>
    <property type="match status" value="1"/>
</dbReference>
<dbReference type="Gene3D" id="1.10.10.10">
    <property type="entry name" value="Winged helix-like DNA-binding domain superfamily/Winged helix DNA-binding domain"/>
    <property type="match status" value="1"/>
</dbReference>
<dbReference type="InParanoid" id="A0A1E7EZV9"/>
<evidence type="ECO:0000256" key="2">
    <source>
        <dbReference type="ARBA" id="ARBA00023125"/>
    </source>
</evidence>
<dbReference type="InterPro" id="IPR036388">
    <property type="entry name" value="WH-like_DNA-bd_sf"/>
</dbReference>
<accession>A0A1E7EZV9</accession>
<reference evidence="6 7" key="1">
    <citation type="submission" date="2016-09" db="EMBL/GenBank/DDBJ databases">
        <title>Extensive genetic diversity and differential bi-allelic expression allows diatom success in the polar Southern Ocean.</title>
        <authorList>
            <consortium name="DOE Joint Genome Institute"/>
            <person name="Mock T."/>
            <person name="Otillar R.P."/>
            <person name="Strauss J."/>
            <person name="Dupont C."/>
            <person name="Frickenhaus S."/>
            <person name="Maumus F."/>
            <person name="Mcmullan M."/>
            <person name="Sanges R."/>
            <person name="Schmutz J."/>
            <person name="Toseland A."/>
            <person name="Valas R."/>
            <person name="Veluchamy A."/>
            <person name="Ward B.J."/>
            <person name="Allen A."/>
            <person name="Barry K."/>
            <person name="Falciatore A."/>
            <person name="Ferrante M."/>
            <person name="Fortunato A.E."/>
            <person name="Gloeckner G."/>
            <person name="Gruber A."/>
            <person name="Hipkin R."/>
            <person name="Janech M."/>
            <person name="Kroth P."/>
            <person name="Leese F."/>
            <person name="Lindquist E."/>
            <person name="Lyon B.R."/>
            <person name="Martin J."/>
            <person name="Mayer C."/>
            <person name="Parker M."/>
            <person name="Quesneville H."/>
            <person name="Raymond J."/>
            <person name="Uhlig C."/>
            <person name="Valentin K.U."/>
            <person name="Worden A.Z."/>
            <person name="Armbrust E.V."/>
            <person name="Bowler C."/>
            <person name="Green B."/>
            <person name="Moulton V."/>
            <person name="Van Oosterhout C."/>
            <person name="Grigoriev I."/>
        </authorList>
    </citation>
    <scope>NUCLEOTIDE SEQUENCE [LARGE SCALE GENOMIC DNA]</scope>
    <source>
        <strain evidence="6 7">CCMP1102</strain>
    </source>
</reference>